<dbReference type="PANTHER" id="PTHR46056:SF12">
    <property type="entry name" value="LONG-CHAIN-ALCOHOL OXIDASE"/>
    <property type="match status" value="1"/>
</dbReference>
<evidence type="ECO:0000259" key="5">
    <source>
        <dbReference type="Pfam" id="PF00732"/>
    </source>
</evidence>
<evidence type="ECO:0000256" key="1">
    <source>
        <dbReference type="ARBA" id="ARBA00010790"/>
    </source>
</evidence>
<reference evidence="7 8" key="1">
    <citation type="submission" date="2019-06" db="EMBL/GenBank/DDBJ databases">
        <authorList>
            <person name="Li M."/>
        </authorList>
    </citation>
    <scope>NUCLEOTIDE SEQUENCE [LARGE SCALE GENOMIC DNA]</scope>
    <source>
        <strain evidence="7 8">BGMRC6574</strain>
    </source>
</reference>
<dbReference type="Pfam" id="PF05199">
    <property type="entry name" value="GMC_oxred_C"/>
    <property type="match status" value="1"/>
</dbReference>
<comment type="caution">
    <text evidence="7">The sequence shown here is derived from an EMBL/GenBank/DDBJ whole genome shotgun (WGS) entry which is preliminary data.</text>
</comment>
<evidence type="ECO:0000259" key="6">
    <source>
        <dbReference type="Pfam" id="PF05199"/>
    </source>
</evidence>
<dbReference type="InterPro" id="IPR036188">
    <property type="entry name" value="FAD/NAD-bd_sf"/>
</dbReference>
<dbReference type="InterPro" id="IPR000172">
    <property type="entry name" value="GMC_OxRdtase_N"/>
</dbReference>
<dbReference type="PANTHER" id="PTHR46056">
    <property type="entry name" value="LONG-CHAIN-ALCOHOL OXIDASE"/>
    <property type="match status" value="1"/>
</dbReference>
<dbReference type="InterPro" id="IPR007867">
    <property type="entry name" value="GMC_OxRtase_C"/>
</dbReference>
<dbReference type="SUPFAM" id="SSF51905">
    <property type="entry name" value="FAD/NAD(P)-binding domain"/>
    <property type="match status" value="1"/>
</dbReference>
<keyword evidence="4" id="KW-0560">Oxidoreductase</keyword>
<evidence type="ECO:0000256" key="3">
    <source>
        <dbReference type="ARBA" id="ARBA00022827"/>
    </source>
</evidence>
<dbReference type="EMBL" id="VHLH01000033">
    <property type="protein sequence ID" value="TPW26279.1"/>
    <property type="molecule type" value="Genomic_DNA"/>
</dbReference>
<keyword evidence="8" id="KW-1185">Reference proteome</keyword>
<sequence>MSAIASDAEFTLRATKGRAPNVFRRGEWVPMREYDENEPVDFAIVGTGCGGSVLAARLAEAGFSVVAFDAGAFYRPLEDFASDEAEQEKLYWLDERISGGNDPLEFGSNNSGKCVGGTTVHFQMVALRFRPEWFKSRTALGYGHDWPVDWREMWRYYAIAENDMKIAGPVRYPWGPKRGRYPYREHELSASALVLARGAEAMGVKWTTTPTASLSAPRGEAHPCVNRGFCKIGCATNAKQSMLVTYVPRALAAGAEIRDLAMVGRIETGPDGRATGVHYHRDGKWRFQKAKNVVASGYSIETPRLLLNSASEKHPDGLANSSGLVGKALMAHTNNAVWGIMNEEIRWYKGPPSLAVCEHWNYVDEGKDFDGGYSFMSQGPLPTDFATTLVENEGPFGADLRNWMAHYNHMAGLKIVGETMPNDDNRVELSDEKDRLGLPIPKVTFSLSDNDKRLAAHAEDFMSRMLEAAGGSNLFHTASTAHLMGGCRMGDDPATSVVDASGRSWDIDNLFVCDGSLFPTAGGVNPSMTIVANSLRIADRIIAMGKRGELSQSAAADGKRGA</sequence>
<evidence type="ECO:0000313" key="8">
    <source>
        <dbReference type="Proteomes" id="UP000320314"/>
    </source>
</evidence>
<feature type="domain" description="Glucose-methanol-choline oxidoreductase C-terminal" evidence="6">
    <location>
        <begin position="421"/>
        <end position="532"/>
    </location>
</feature>
<keyword evidence="2" id="KW-0285">Flavoprotein</keyword>
<dbReference type="Gene3D" id="3.50.50.60">
    <property type="entry name" value="FAD/NAD(P)-binding domain"/>
    <property type="match status" value="2"/>
</dbReference>
<proteinExistence type="inferred from homology"/>
<feature type="domain" description="Glucose-methanol-choline oxidoreductase N-terminal" evidence="5">
    <location>
        <begin position="184"/>
        <end position="333"/>
    </location>
</feature>
<dbReference type="Pfam" id="PF00732">
    <property type="entry name" value="GMC_oxred_N"/>
    <property type="match status" value="1"/>
</dbReference>
<dbReference type="Proteomes" id="UP000320314">
    <property type="component" value="Unassembled WGS sequence"/>
</dbReference>
<keyword evidence="3" id="KW-0274">FAD</keyword>
<dbReference type="OrthoDB" id="9798604at2"/>
<gene>
    <name evidence="7" type="ORF">FJU11_15545</name>
</gene>
<dbReference type="AlphaFoldDB" id="A0A506U0Z5"/>
<protein>
    <submittedName>
        <fullName evidence="7">GMC family oxidoreductase</fullName>
    </submittedName>
</protein>
<evidence type="ECO:0000256" key="2">
    <source>
        <dbReference type="ARBA" id="ARBA00022630"/>
    </source>
</evidence>
<dbReference type="GO" id="GO:0016614">
    <property type="term" value="F:oxidoreductase activity, acting on CH-OH group of donors"/>
    <property type="evidence" value="ECO:0007669"/>
    <property type="project" value="InterPro"/>
</dbReference>
<organism evidence="7 8">
    <name type="scientific">Pararhizobium mangrovi</name>
    <dbReference type="NCBI Taxonomy" id="2590452"/>
    <lineage>
        <taxon>Bacteria</taxon>
        <taxon>Pseudomonadati</taxon>
        <taxon>Pseudomonadota</taxon>
        <taxon>Alphaproteobacteria</taxon>
        <taxon>Hyphomicrobiales</taxon>
        <taxon>Rhizobiaceae</taxon>
        <taxon>Rhizobium/Agrobacterium group</taxon>
        <taxon>Pararhizobium</taxon>
    </lineage>
</organism>
<dbReference type="GO" id="GO:0050660">
    <property type="term" value="F:flavin adenine dinucleotide binding"/>
    <property type="evidence" value="ECO:0007669"/>
    <property type="project" value="InterPro"/>
</dbReference>
<dbReference type="RefSeq" id="WP_141167996.1">
    <property type="nucleotide sequence ID" value="NZ_VHLH01000033.1"/>
</dbReference>
<name>A0A506U0Z5_9HYPH</name>
<comment type="similarity">
    <text evidence="1">Belongs to the GMC oxidoreductase family.</text>
</comment>
<evidence type="ECO:0000313" key="7">
    <source>
        <dbReference type="EMBL" id="TPW26279.1"/>
    </source>
</evidence>
<evidence type="ECO:0000256" key="4">
    <source>
        <dbReference type="ARBA" id="ARBA00023002"/>
    </source>
</evidence>
<accession>A0A506U0Z5</accession>
<dbReference type="SUPFAM" id="SSF54373">
    <property type="entry name" value="FAD-linked reductases, C-terminal domain"/>
    <property type="match status" value="1"/>
</dbReference>